<dbReference type="GO" id="GO:0016971">
    <property type="term" value="F:flavin-dependent sulfhydryl oxidase activity"/>
    <property type="evidence" value="ECO:0007669"/>
    <property type="project" value="InterPro"/>
</dbReference>
<dbReference type="PANTHER" id="PTHR22897:SF24">
    <property type="entry name" value="SULFHYDRYL OXIDASE"/>
    <property type="match status" value="1"/>
</dbReference>
<reference evidence="1 2" key="1">
    <citation type="submission" date="2022-01" db="EMBL/GenBank/DDBJ databases">
        <authorList>
            <person name="Xiong W."/>
            <person name="Schranz E."/>
        </authorList>
    </citation>
    <scope>NUCLEOTIDE SEQUENCE [LARGE SCALE GENOMIC DNA]</scope>
</reference>
<name>A0AAU9PW46_9ASTR</name>
<comment type="caution">
    <text evidence="1">The sequence shown here is derived from an EMBL/GenBank/DDBJ whole genome shotgun (WGS) entry which is preliminary data.</text>
</comment>
<dbReference type="AlphaFoldDB" id="A0AAU9PW46"/>
<dbReference type="GO" id="GO:0003756">
    <property type="term" value="F:protein disulfide isomerase activity"/>
    <property type="evidence" value="ECO:0007669"/>
    <property type="project" value="TreeGrafter"/>
</dbReference>
<gene>
    <name evidence="1" type="ORF">LVIROSA_LOCUS39660</name>
</gene>
<evidence type="ECO:0000313" key="2">
    <source>
        <dbReference type="Proteomes" id="UP001157418"/>
    </source>
</evidence>
<dbReference type="GO" id="GO:0005615">
    <property type="term" value="C:extracellular space"/>
    <property type="evidence" value="ECO:0007669"/>
    <property type="project" value="TreeGrafter"/>
</dbReference>
<protein>
    <submittedName>
        <fullName evidence="1">Uncharacterized protein</fullName>
    </submittedName>
</protein>
<keyword evidence="2" id="KW-1185">Reference proteome</keyword>
<evidence type="ECO:0000313" key="1">
    <source>
        <dbReference type="EMBL" id="CAH1454486.1"/>
    </source>
</evidence>
<accession>A0AAU9PW46</accession>
<dbReference type="GO" id="GO:0000139">
    <property type="term" value="C:Golgi membrane"/>
    <property type="evidence" value="ECO:0007669"/>
    <property type="project" value="TreeGrafter"/>
</dbReference>
<organism evidence="1 2">
    <name type="scientific">Lactuca virosa</name>
    <dbReference type="NCBI Taxonomy" id="75947"/>
    <lineage>
        <taxon>Eukaryota</taxon>
        <taxon>Viridiplantae</taxon>
        <taxon>Streptophyta</taxon>
        <taxon>Embryophyta</taxon>
        <taxon>Tracheophyta</taxon>
        <taxon>Spermatophyta</taxon>
        <taxon>Magnoliopsida</taxon>
        <taxon>eudicotyledons</taxon>
        <taxon>Gunneridae</taxon>
        <taxon>Pentapetalae</taxon>
        <taxon>asterids</taxon>
        <taxon>campanulids</taxon>
        <taxon>Asterales</taxon>
        <taxon>Asteraceae</taxon>
        <taxon>Cichorioideae</taxon>
        <taxon>Cichorieae</taxon>
        <taxon>Lactucinae</taxon>
        <taxon>Lactuca</taxon>
    </lineage>
</organism>
<dbReference type="GO" id="GO:0006457">
    <property type="term" value="P:protein folding"/>
    <property type="evidence" value="ECO:0007669"/>
    <property type="project" value="TreeGrafter"/>
</dbReference>
<dbReference type="PANTHER" id="PTHR22897">
    <property type="entry name" value="QUIESCIN Q6-RELATED SULFHYDRYL OXIDASE"/>
    <property type="match status" value="1"/>
</dbReference>
<proteinExistence type="predicted"/>
<dbReference type="Proteomes" id="UP001157418">
    <property type="component" value="Unassembled WGS sequence"/>
</dbReference>
<dbReference type="EMBL" id="CAKMRJ010005745">
    <property type="protein sequence ID" value="CAH1454486.1"/>
    <property type="molecule type" value="Genomic_DNA"/>
</dbReference>
<dbReference type="InterPro" id="IPR039798">
    <property type="entry name" value="Sulfhydryl_oxidase"/>
</dbReference>
<sequence length="206" mass="23635">MYTIARGCVQLAEIIKYLYVSVIHWCPACRNYKVLICFLHNLCDKFSISHYPSLFWGPPSKFVGGSWNGKYEKNEKYENDELLQSNFSDPGQIARAVYDVEEATSLAFDIILENKMIKPDTRATLIKFMQLMTAHHLSKRCRRGSADILVNFDDLYPSNILSPFEKNNTQHGGLTKFEICGKEFPRGYWMFCRGSKNGTRGFSCGL</sequence>